<protein>
    <submittedName>
        <fullName evidence="1">Predicted protein</fullName>
    </submittedName>
</protein>
<dbReference type="EMBL" id="GG738905">
    <property type="protein sequence ID" value="EFC38657.1"/>
    <property type="molecule type" value="Genomic_DNA"/>
</dbReference>
<dbReference type="Proteomes" id="UP000006671">
    <property type="component" value="Unassembled WGS sequence"/>
</dbReference>
<dbReference type="GeneID" id="8862749"/>
<keyword evidence="2" id="KW-1185">Reference proteome</keyword>
<gene>
    <name evidence="1" type="ORF">NAEGRDRAFT_73457</name>
</gene>
<accession>D2VWP6</accession>
<dbReference type="VEuPathDB" id="AmoebaDB:NAEGRDRAFT_73457"/>
<name>D2VWP6_NAEGR</name>
<dbReference type="OrthoDB" id="2123952at2759"/>
<dbReference type="InParanoid" id="D2VWP6"/>
<dbReference type="AlphaFoldDB" id="D2VWP6"/>
<dbReference type="KEGG" id="ngr:NAEGRDRAFT_73457"/>
<organism evidence="2">
    <name type="scientific">Naegleria gruberi</name>
    <name type="common">Amoeba</name>
    <dbReference type="NCBI Taxonomy" id="5762"/>
    <lineage>
        <taxon>Eukaryota</taxon>
        <taxon>Discoba</taxon>
        <taxon>Heterolobosea</taxon>
        <taxon>Tetramitia</taxon>
        <taxon>Eutetramitia</taxon>
        <taxon>Vahlkampfiidae</taxon>
        <taxon>Naegleria</taxon>
    </lineage>
</organism>
<dbReference type="RefSeq" id="XP_002671401.1">
    <property type="nucleotide sequence ID" value="XM_002671355.1"/>
</dbReference>
<sequence>MKNYYSGKQLPTCSRCATKGITCEYKTPKKRKIASISSASELPAKAVSKEVVENKDVPADTTIVSRYSKQFTKKQIIDLYYVMICDHYIIVEKELLEKYILNEEITDQQPLKKEMNAFFHSIQALLEQRFGFCEIAEKSAKKSRDLLSKIFDQVSNYYVACCYSSLGIYEIGTGRGKLAKFYIKTAKFYFDGIELEKLNNSERLLLELISVMELMIEDDLGTNKILKDFPSYFYMATSTSVPQQFLEKIPQQVDLSNLETYLEVICQSLKEFFISKAKSTRSQFDLIWYSAGSNYYFEIVHYGLKLLFLIQNCPEYRSEIEQTACKITLLSDSEYFPFTTFAAIPYFTMASRVHVQVAKEIEKGLRSNLSYDIYSMITKDYRSLHVLKSRYKRVNVVAGSVILEMEEILKKRDIEPITQAEHNSVYSPLTNFLDMLFNPDDSFSTSMISSLMDPSQDKI</sequence>
<reference evidence="1 2" key="1">
    <citation type="journal article" date="2010" name="Cell">
        <title>The genome of Naegleria gruberi illuminates early eukaryotic versatility.</title>
        <authorList>
            <person name="Fritz-Laylin L.K."/>
            <person name="Prochnik S.E."/>
            <person name="Ginger M.L."/>
            <person name="Dacks J.B."/>
            <person name="Carpenter M.L."/>
            <person name="Field M.C."/>
            <person name="Kuo A."/>
            <person name="Paredez A."/>
            <person name="Chapman J."/>
            <person name="Pham J."/>
            <person name="Shu S."/>
            <person name="Neupane R."/>
            <person name="Cipriano M."/>
            <person name="Mancuso J."/>
            <person name="Tu H."/>
            <person name="Salamov A."/>
            <person name="Lindquist E."/>
            <person name="Shapiro H."/>
            <person name="Lucas S."/>
            <person name="Grigoriev I.V."/>
            <person name="Cande W.Z."/>
            <person name="Fulton C."/>
            <person name="Rokhsar D.S."/>
            <person name="Dawson S.C."/>
        </authorList>
    </citation>
    <scope>NUCLEOTIDE SEQUENCE [LARGE SCALE GENOMIC DNA]</scope>
    <source>
        <strain evidence="1 2">NEG-M</strain>
    </source>
</reference>
<proteinExistence type="predicted"/>
<evidence type="ECO:0000313" key="2">
    <source>
        <dbReference type="Proteomes" id="UP000006671"/>
    </source>
</evidence>
<evidence type="ECO:0000313" key="1">
    <source>
        <dbReference type="EMBL" id="EFC38657.1"/>
    </source>
</evidence>